<feature type="region of interest" description="Disordered" evidence="3">
    <location>
        <begin position="1"/>
        <end position="50"/>
    </location>
</feature>
<comment type="caution">
    <text evidence="5">The sequence shown here is derived from an EMBL/GenBank/DDBJ whole genome shotgun (WGS) entry which is preliminary data.</text>
</comment>
<dbReference type="Pfam" id="PF02234">
    <property type="entry name" value="CDI"/>
    <property type="match status" value="1"/>
</dbReference>
<evidence type="ECO:0000256" key="2">
    <source>
        <dbReference type="ARBA" id="ARBA00023013"/>
    </source>
</evidence>
<dbReference type="PANTHER" id="PTHR46776">
    <property type="entry name" value="CYCLIN-DEPENDENT KINASE INHIBITOR 4-RELATED"/>
    <property type="match status" value="1"/>
</dbReference>
<dbReference type="Proteomes" id="UP000734854">
    <property type="component" value="Unassembled WGS sequence"/>
</dbReference>
<proteinExistence type="inferred from homology"/>
<evidence type="ECO:0000313" key="6">
    <source>
        <dbReference type="Proteomes" id="UP000734854"/>
    </source>
</evidence>
<name>A0A8J5GE78_ZINOF</name>
<dbReference type="InterPro" id="IPR044898">
    <property type="entry name" value="CDI_dom_sf"/>
</dbReference>
<keyword evidence="2" id="KW-0649">Protein kinase inhibitor</keyword>
<evidence type="ECO:0000256" key="3">
    <source>
        <dbReference type="SAM" id="MobiDB-lite"/>
    </source>
</evidence>
<accession>A0A8J5GE78</accession>
<evidence type="ECO:0000256" key="1">
    <source>
        <dbReference type="ARBA" id="ARBA00010274"/>
    </source>
</evidence>
<organism evidence="5 6">
    <name type="scientific">Zingiber officinale</name>
    <name type="common">Ginger</name>
    <name type="synonym">Amomum zingiber</name>
    <dbReference type="NCBI Taxonomy" id="94328"/>
    <lineage>
        <taxon>Eukaryota</taxon>
        <taxon>Viridiplantae</taxon>
        <taxon>Streptophyta</taxon>
        <taxon>Embryophyta</taxon>
        <taxon>Tracheophyta</taxon>
        <taxon>Spermatophyta</taxon>
        <taxon>Magnoliopsida</taxon>
        <taxon>Liliopsida</taxon>
        <taxon>Zingiberales</taxon>
        <taxon>Zingiberaceae</taxon>
        <taxon>Zingiber</taxon>
    </lineage>
</organism>
<keyword evidence="6" id="KW-1185">Reference proteome</keyword>
<dbReference type="InterPro" id="IPR003175">
    <property type="entry name" value="CDI_dom"/>
</dbReference>
<gene>
    <name evidence="5" type="ORF">ZIOFF_035072</name>
</gene>
<dbReference type="Gene3D" id="4.10.365.10">
    <property type="entry name" value="p27"/>
    <property type="match status" value="1"/>
</dbReference>
<dbReference type="GO" id="GO:0005634">
    <property type="term" value="C:nucleus"/>
    <property type="evidence" value="ECO:0007669"/>
    <property type="project" value="InterPro"/>
</dbReference>
<dbReference type="GO" id="GO:0051726">
    <property type="term" value="P:regulation of cell cycle"/>
    <property type="evidence" value="ECO:0007669"/>
    <property type="project" value="InterPro"/>
</dbReference>
<evidence type="ECO:0000313" key="5">
    <source>
        <dbReference type="EMBL" id="KAG6502784.1"/>
    </source>
</evidence>
<evidence type="ECO:0000259" key="4">
    <source>
        <dbReference type="Pfam" id="PF02234"/>
    </source>
</evidence>
<sequence>MSSPVDPASCLQLRSRRLEKPTRPPLSARSRAADKNKPTPKAGPSRRIGGKKAIEAMADLSRMNSVGSVVPATRISIQLTAEGGSGIQASFGGNPYELDRNRSERETTPCSLISNYEAVTPGSTILPIDCCAKEQQPSALEMEALFAGPEELQQRSFLEKYNFDVVKDQPLPGRYEWVKLDS</sequence>
<comment type="similarity">
    <text evidence="1">Belongs to the CDI family. ICK/KRP subfamily.</text>
</comment>
<dbReference type="AlphaFoldDB" id="A0A8J5GE78"/>
<feature type="domain" description="Cyclin-dependent kinase inhibitor" evidence="4">
    <location>
        <begin position="137"/>
        <end position="180"/>
    </location>
</feature>
<dbReference type="InterPro" id="IPR044275">
    <property type="entry name" value="KRP"/>
</dbReference>
<reference evidence="5 6" key="1">
    <citation type="submission" date="2020-08" db="EMBL/GenBank/DDBJ databases">
        <title>Plant Genome Project.</title>
        <authorList>
            <person name="Zhang R.-G."/>
        </authorList>
    </citation>
    <scope>NUCLEOTIDE SEQUENCE [LARGE SCALE GENOMIC DNA]</scope>
    <source>
        <tissue evidence="5">Rhizome</tissue>
    </source>
</reference>
<dbReference type="EMBL" id="JACMSC010000010">
    <property type="protein sequence ID" value="KAG6502784.1"/>
    <property type="molecule type" value="Genomic_DNA"/>
</dbReference>
<protein>
    <recommendedName>
        <fullName evidence="4">Cyclin-dependent kinase inhibitor domain-containing protein</fullName>
    </recommendedName>
</protein>
<dbReference type="GO" id="GO:0004861">
    <property type="term" value="F:cyclin-dependent protein serine/threonine kinase inhibitor activity"/>
    <property type="evidence" value="ECO:0007669"/>
    <property type="project" value="InterPro"/>
</dbReference>